<reference evidence="1 2" key="1">
    <citation type="journal article" date="2014" name="Genome Announc.">
        <title>Draft Genome Sequence of the Antitrypanosomally Active Sponge-Associated Bacterium Actinokineospora sp. Strain EG49.</title>
        <authorList>
            <person name="Harjes J."/>
            <person name="Ryu T."/>
            <person name="Abdelmohsen U.R."/>
            <person name="Moitinho-Silva L."/>
            <person name="Horn H."/>
            <person name="Ravasi T."/>
            <person name="Hentschel U."/>
        </authorList>
    </citation>
    <scope>NUCLEOTIDE SEQUENCE [LARGE SCALE GENOMIC DNA]</scope>
    <source>
        <strain evidence="1 2">EG49</strain>
    </source>
</reference>
<gene>
    <name evidence="1" type="ORF">UO65_5399</name>
</gene>
<proteinExistence type="predicted"/>
<accession>W7IZ41</accession>
<protein>
    <submittedName>
        <fullName evidence="1">Uncharacterized protein</fullName>
    </submittedName>
</protein>
<dbReference type="Proteomes" id="UP000019277">
    <property type="component" value="Unassembled WGS sequence"/>
</dbReference>
<organism evidence="1 2">
    <name type="scientific">Actinokineospora spheciospongiae</name>
    <dbReference type="NCBI Taxonomy" id="909613"/>
    <lineage>
        <taxon>Bacteria</taxon>
        <taxon>Bacillati</taxon>
        <taxon>Actinomycetota</taxon>
        <taxon>Actinomycetes</taxon>
        <taxon>Pseudonocardiales</taxon>
        <taxon>Pseudonocardiaceae</taxon>
        <taxon>Actinokineospora</taxon>
    </lineage>
</organism>
<sequence length="74" mass="8183">MQQLTVAVLDAPVFDRLFAGMVAVNDEGRVVGRGGRHIPFTAEAIRRLDPRLSANGLTLLHRAWRARDVLPAHL</sequence>
<name>W7IZ41_9PSEU</name>
<keyword evidence="2" id="KW-1185">Reference proteome</keyword>
<dbReference type="STRING" id="909613.UO65_5399"/>
<evidence type="ECO:0000313" key="1">
    <source>
        <dbReference type="EMBL" id="EWC59309.1"/>
    </source>
</evidence>
<dbReference type="EMBL" id="AYXG01000209">
    <property type="protein sequence ID" value="EWC59309.1"/>
    <property type="molecule type" value="Genomic_DNA"/>
</dbReference>
<dbReference type="RefSeq" id="WP_035287674.1">
    <property type="nucleotide sequence ID" value="NZ_AYXG01000209.1"/>
</dbReference>
<dbReference type="AlphaFoldDB" id="W7IZ41"/>
<comment type="caution">
    <text evidence="1">The sequence shown here is derived from an EMBL/GenBank/DDBJ whole genome shotgun (WGS) entry which is preliminary data.</text>
</comment>
<evidence type="ECO:0000313" key="2">
    <source>
        <dbReference type="Proteomes" id="UP000019277"/>
    </source>
</evidence>
<accession>A0A8E3BE43</accession>